<dbReference type="InterPro" id="IPR013686">
    <property type="entry name" value="Polypept-transport_assoc_ShlB"/>
</dbReference>
<dbReference type="Proteomes" id="UP000663859">
    <property type="component" value="Unassembled WGS sequence"/>
</dbReference>
<dbReference type="GO" id="GO:0098046">
    <property type="term" value="C:type V protein secretion system complex"/>
    <property type="evidence" value="ECO:0007669"/>
    <property type="project" value="TreeGrafter"/>
</dbReference>
<keyword evidence="7" id="KW-1185">Reference proteome</keyword>
<keyword evidence="1" id="KW-0472">Membrane</keyword>
<organism evidence="6 7">
    <name type="scientific">Candidatus Methylacidithermus pantelleriae</name>
    <dbReference type="NCBI Taxonomy" id="2744239"/>
    <lineage>
        <taxon>Bacteria</taxon>
        <taxon>Pseudomonadati</taxon>
        <taxon>Verrucomicrobiota</taxon>
        <taxon>Methylacidiphilae</taxon>
        <taxon>Methylacidiphilales</taxon>
        <taxon>Methylacidiphilaceae</taxon>
        <taxon>Candidatus Methylacidithermus</taxon>
    </lineage>
</organism>
<dbReference type="GO" id="GO:0046819">
    <property type="term" value="P:protein secretion by the type V secretion system"/>
    <property type="evidence" value="ECO:0007669"/>
    <property type="project" value="TreeGrafter"/>
</dbReference>
<dbReference type="PANTHER" id="PTHR34597:SF3">
    <property type="entry name" value="OUTER MEMBRANE TRANSPORTER CDIB"/>
    <property type="match status" value="1"/>
</dbReference>
<dbReference type="AlphaFoldDB" id="A0A8J2FT10"/>
<keyword evidence="2" id="KW-0812">Transmembrane</keyword>
<dbReference type="Gene3D" id="3.10.20.310">
    <property type="entry name" value="membrane protein fhac"/>
    <property type="match status" value="1"/>
</dbReference>
<keyword evidence="3" id="KW-0998">Cell outer membrane</keyword>
<proteinExistence type="predicted"/>
<sequence>MPSLPLCLRREVRWLLAALLFVPFTLSGQGLERYAPQKPPERAPQAELREEKKTPLVSSPVFYIPKLQGLILLCDIKFLEASPSPFHGVRYVGLPLLERSSLSAQLAPFLGKPVTSQTLEEIGARIRAVYGKEGRVVAQIAVPEGQDTRQGILQMVVTEARVGKVKVVGARWTSQEDIKQKVSLAPDDPIRTKELLNELDWINRTSLCKVSATLVPTEEMGKTDIVLVAQDRFPVRFYGGYNDGGIPILGRDQYFGGFNWFNPSFGLDDQLNFQFTTNHDLGLRVYSGSYILPLPWHHILSIAGYEAEGGVVLDRNFSQNFKLWQVGPRYTIPLPKWGNYKQELTLGFDYKESTSNLFFGDFLVFGGPVALTEWSVTYAAGLPDPWGSTSLVLSGYYNPGDWVAHGDRASFLANRNQASPEFGYGRFTLERVTKLPWDFSLVLTETGQVASTNLIPLEQLVFGGFGSVRGYDPYTLPTPTRKFPNVAPLGDNGWIQNLEFRSPPISLGQLLGYPEAKDQLQFLGFWDYGIAMNTFLLPGERPDVTLSGVGPGIRYAIDPYINIRFDWGFQLYRVNRFEAPSRMDLGVVISY</sequence>
<gene>
    <name evidence="6" type="ORF">MPNT_480006</name>
</gene>
<dbReference type="GO" id="GO:0008320">
    <property type="term" value="F:protein transmembrane transporter activity"/>
    <property type="evidence" value="ECO:0007669"/>
    <property type="project" value="TreeGrafter"/>
</dbReference>
<name>A0A8J2FT10_9BACT</name>
<dbReference type="EMBL" id="CAJNOB010000043">
    <property type="protein sequence ID" value="CAF0702124.1"/>
    <property type="molecule type" value="Genomic_DNA"/>
</dbReference>
<evidence type="ECO:0000256" key="3">
    <source>
        <dbReference type="ARBA" id="ARBA00023237"/>
    </source>
</evidence>
<feature type="domain" description="Haemolysin activator HlyB C-terminal" evidence="4">
    <location>
        <begin position="221"/>
        <end position="475"/>
    </location>
</feature>
<feature type="domain" description="Polypeptide-transport-associated ShlB-type" evidence="5">
    <location>
        <begin position="86"/>
        <end position="159"/>
    </location>
</feature>
<dbReference type="PANTHER" id="PTHR34597">
    <property type="entry name" value="SLR1661 PROTEIN"/>
    <property type="match status" value="1"/>
</dbReference>
<evidence type="ECO:0000313" key="6">
    <source>
        <dbReference type="EMBL" id="CAF0702124.1"/>
    </source>
</evidence>
<reference evidence="6" key="1">
    <citation type="submission" date="2021-02" db="EMBL/GenBank/DDBJ databases">
        <authorList>
            <person name="Cremers G."/>
            <person name="Picone N."/>
        </authorList>
    </citation>
    <scope>NUCLEOTIDE SEQUENCE</scope>
    <source>
        <strain evidence="6">PQ17</strain>
    </source>
</reference>
<dbReference type="RefSeq" id="WP_174583516.1">
    <property type="nucleotide sequence ID" value="NZ_CAJNOB010000043.1"/>
</dbReference>
<evidence type="ECO:0000256" key="1">
    <source>
        <dbReference type="ARBA" id="ARBA00022452"/>
    </source>
</evidence>
<dbReference type="Pfam" id="PF03865">
    <property type="entry name" value="ShlB"/>
    <property type="match status" value="1"/>
</dbReference>
<evidence type="ECO:0000259" key="5">
    <source>
        <dbReference type="Pfam" id="PF08479"/>
    </source>
</evidence>
<accession>A0A8J2FT10</accession>
<evidence type="ECO:0000256" key="2">
    <source>
        <dbReference type="ARBA" id="ARBA00022692"/>
    </source>
</evidence>
<dbReference type="Gene3D" id="2.40.160.50">
    <property type="entry name" value="membrane protein fhac: a member of the omp85/tpsb transporter family"/>
    <property type="match status" value="1"/>
</dbReference>
<evidence type="ECO:0000313" key="7">
    <source>
        <dbReference type="Proteomes" id="UP000663859"/>
    </source>
</evidence>
<dbReference type="InterPro" id="IPR051544">
    <property type="entry name" value="TPS_OM_transporter"/>
</dbReference>
<keyword evidence="1" id="KW-1134">Transmembrane beta strand</keyword>
<dbReference type="Pfam" id="PF08479">
    <property type="entry name" value="POTRA_2"/>
    <property type="match status" value="1"/>
</dbReference>
<protein>
    <submittedName>
        <fullName evidence="6">Putative ShlB/FhaC/HecB family hemolysin secretion/activation protein</fullName>
    </submittedName>
</protein>
<dbReference type="InterPro" id="IPR005565">
    <property type="entry name" value="Hemolysn_activator_HlyB_C"/>
</dbReference>
<comment type="caution">
    <text evidence="6">The sequence shown here is derived from an EMBL/GenBank/DDBJ whole genome shotgun (WGS) entry which is preliminary data.</text>
</comment>
<evidence type="ECO:0000259" key="4">
    <source>
        <dbReference type="Pfam" id="PF03865"/>
    </source>
</evidence>